<accession>A0ABQ6M4S7</accession>
<feature type="domain" description="Nudix hydrolase" evidence="3">
    <location>
        <begin position="98"/>
        <end position="240"/>
    </location>
</feature>
<keyword evidence="1" id="KW-0378">Hydrolase</keyword>
<gene>
    <name evidence="4" type="ORF">TeGR_g7420</name>
</gene>
<name>A0ABQ6M4S7_9STRA</name>
<dbReference type="SUPFAM" id="SSF55811">
    <property type="entry name" value="Nudix"/>
    <property type="match status" value="1"/>
</dbReference>
<keyword evidence="5" id="KW-1185">Reference proteome</keyword>
<evidence type="ECO:0000259" key="3">
    <source>
        <dbReference type="PROSITE" id="PS51462"/>
    </source>
</evidence>
<proteinExistence type="predicted"/>
<dbReference type="PANTHER" id="PTHR11839">
    <property type="entry name" value="UDP/ADP-SUGAR PYROPHOSPHATASE"/>
    <property type="match status" value="1"/>
</dbReference>
<dbReference type="Proteomes" id="UP001165060">
    <property type="component" value="Unassembled WGS sequence"/>
</dbReference>
<feature type="compositionally biased region" description="Pro residues" evidence="2">
    <location>
        <begin position="34"/>
        <end position="43"/>
    </location>
</feature>
<feature type="compositionally biased region" description="Basic and acidic residues" evidence="2">
    <location>
        <begin position="1"/>
        <end position="11"/>
    </location>
</feature>
<sequence>MSTDADRDAAARARWASASEAPVDRFASSSSFAAPPPAPPTPAPAVAAGAPLTPPTVVGSTRWLRLESFSYHPPCAPPSAPPKTWDRVVRTTKKSGCADAVAILAVLRDPSSPPHEDKVVLVRQFRPPVAAYTLELPAGLIDGGESPGVAAVREFREETGYAGTVVSTSPPLCMSPGMSNESVHVCVLSVDLSLPCNQNPTTELESTEAGNGLETLLVPRGELLSRLRAAQEVGDIVFAAVYTLAMGIAMGASS</sequence>
<organism evidence="4 5">
    <name type="scientific">Tetraparma gracilis</name>
    <dbReference type="NCBI Taxonomy" id="2962635"/>
    <lineage>
        <taxon>Eukaryota</taxon>
        <taxon>Sar</taxon>
        <taxon>Stramenopiles</taxon>
        <taxon>Ochrophyta</taxon>
        <taxon>Bolidophyceae</taxon>
        <taxon>Parmales</taxon>
        <taxon>Triparmaceae</taxon>
        <taxon>Tetraparma</taxon>
    </lineage>
</organism>
<dbReference type="Pfam" id="PF00293">
    <property type="entry name" value="NUDIX"/>
    <property type="match status" value="1"/>
</dbReference>
<evidence type="ECO:0000313" key="4">
    <source>
        <dbReference type="EMBL" id="GMI19337.1"/>
    </source>
</evidence>
<feature type="region of interest" description="Disordered" evidence="2">
    <location>
        <begin position="1"/>
        <end position="48"/>
    </location>
</feature>
<evidence type="ECO:0000256" key="2">
    <source>
        <dbReference type="SAM" id="MobiDB-lite"/>
    </source>
</evidence>
<dbReference type="InterPro" id="IPR015797">
    <property type="entry name" value="NUDIX_hydrolase-like_dom_sf"/>
</dbReference>
<dbReference type="InterPro" id="IPR020084">
    <property type="entry name" value="NUDIX_hydrolase_CS"/>
</dbReference>
<dbReference type="Gene3D" id="3.90.79.10">
    <property type="entry name" value="Nucleoside Triphosphate Pyrophosphohydrolase"/>
    <property type="match status" value="1"/>
</dbReference>
<evidence type="ECO:0000256" key="1">
    <source>
        <dbReference type="ARBA" id="ARBA00022801"/>
    </source>
</evidence>
<evidence type="ECO:0000313" key="5">
    <source>
        <dbReference type="Proteomes" id="UP001165060"/>
    </source>
</evidence>
<dbReference type="CDD" id="cd18888">
    <property type="entry name" value="NUDIX_ADPRase_Nudt5"/>
    <property type="match status" value="1"/>
</dbReference>
<dbReference type="InterPro" id="IPR000086">
    <property type="entry name" value="NUDIX_hydrolase_dom"/>
</dbReference>
<comment type="caution">
    <text evidence="4">The sequence shown here is derived from an EMBL/GenBank/DDBJ whole genome shotgun (WGS) entry which is preliminary data.</text>
</comment>
<feature type="compositionally biased region" description="Low complexity" evidence="2">
    <location>
        <begin position="12"/>
        <end position="21"/>
    </location>
</feature>
<dbReference type="PANTHER" id="PTHR11839:SF22">
    <property type="entry name" value="NUDIX HYDROLASE 26, CHLOROPLASTIC"/>
    <property type="match status" value="1"/>
</dbReference>
<dbReference type="EMBL" id="BRYB01001157">
    <property type="protein sequence ID" value="GMI19337.1"/>
    <property type="molecule type" value="Genomic_DNA"/>
</dbReference>
<reference evidence="4 5" key="1">
    <citation type="journal article" date="2023" name="Commun. Biol.">
        <title>Genome analysis of Parmales, the sister group of diatoms, reveals the evolutionary specialization of diatoms from phago-mixotrophs to photoautotrophs.</title>
        <authorList>
            <person name="Ban H."/>
            <person name="Sato S."/>
            <person name="Yoshikawa S."/>
            <person name="Yamada K."/>
            <person name="Nakamura Y."/>
            <person name="Ichinomiya M."/>
            <person name="Sato N."/>
            <person name="Blanc-Mathieu R."/>
            <person name="Endo H."/>
            <person name="Kuwata A."/>
            <person name="Ogata H."/>
        </authorList>
    </citation>
    <scope>NUCLEOTIDE SEQUENCE [LARGE SCALE GENOMIC DNA]</scope>
</reference>
<dbReference type="PROSITE" id="PS00893">
    <property type="entry name" value="NUDIX_BOX"/>
    <property type="match status" value="1"/>
</dbReference>
<protein>
    <recommendedName>
        <fullName evidence="3">Nudix hydrolase domain-containing protein</fullName>
    </recommendedName>
</protein>
<dbReference type="PROSITE" id="PS51462">
    <property type="entry name" value="NUDIX"/>
    <property type="match status" value="1"/>
</dbReference>